<name>A0AAD3CHG2_9STRA</name>
<evidence type="ECO:0000256" key="7">
    <source>
        <dbReference type="ARBA" id="ARBA00022741"/>
    </source>
</evidence>
<dbReference type="SUPFAM" id="SSF50998">
    <property type="entry name" value="Quinoprotein alcohol dehydrogenase-like"/>
    <property type="match status" value="1"/>
</dbReference>
<keyword evidence="4" id="KW-0808">Transferase</keyword>
<keyword evidence="3" id="KW-0723">Serine/threonine-protein kinase</keyword>
<dbReference type="SMART" id="SM00220">
    <property type="entry name" value="S_TKc"/>
    <property type="match status" value="1"/>
</dbReference>
<dbReference type="Proteomes" id="UP001054902">
    <property type="component" value="Unassembled WGS sequence"/>
</dbReference>
<keyword evidence="5 14" id="KW-0812">Transmembrane</keyword>
<evidence type="ECO:0000256" key="12">
    <source>
        <dbReference type="PROSITE-ProRule" id="PRU00723"/>
    </source>
</evidence>
<dbReference type="PROSITE" id="PS00108">
    <property type="entry name" value="PROTEIN_KINASE_ST"/>
    <property type="match status" value="1"/>
</dbReference>
<dbReference type="Gene3D" id="2.130.10.10">
    <property type="entry name" value="YVTN repeat-like/Quinoprotein amine dehydrogenase"/>
    <property type="match status" value="1"/>
</dbReference>
<dbReference type="SMART" id="SM00564">
    <property type="entry name" value="PQQ"/>
    <property type="match status" value="3"/>
</dbReference>
<feature type="domain" description="C3H1-type" evidence="16">
    <location>
        <begin position="1259"/>
        <end position="1291"/>
    </location>
</feature>
<evidence type="ECO:0000313" key="19">
    <source>
        <dbReference type="Proteomes" id="UP001054902"/>
    </source>
</evidence>
<dbReference type="Pfam" id="PF00069">
    <property type="entry name" value="Pkinase"/>
    <property type="match status" value="2"/>
</dbReference>
<evidence type="ECO:0000256" key="14">
    <source>
        <dbReference type="SAM" id="Phobius"/>
    </source>
</evidence>
<dbReference type="PANTHER" id="PTHR13954">
    <property type="entry name" value="IRE1-RELATED"/>
    <property type="match status" value="1"/>
</dbReference>
<feature type="transmembrane region" description="Helical" evidence="14">
    <location>
        <begin position="7"/>
        <end position="29"/>
    </location>
</feature>
<evidence type="ECO:0000256" key="9">
    <source>
        <dbReference type="ARBA" id="ARBA00022840"/>
    </source>
</evidence>
<keyword evidence="12" id="KW-0479">Metal-binding</keyword>
<comment type="caution">
    <text evidence="18">The sequence shown here is derived from an EMBL/GenBank/DDBJ whole genome shotgun (WGS) entry which is preliminary data.</text>
</comment>
<keyword evidence="10 14" id="KW-1133">Transmembrane helix</keyword>
<evidence type="ECO:0000256" key="3">
    <source>
        <dbReference type="ARBA" id="ARBA00022527"/>
    </source>
</evidence>
<sequence length="1363" mass="151431">MRYPAVILFGWYGFLVFFQVAILPLKLLVASSALKDSANEQNEEVTDTIVTQQQQQQEDEEDVNDLLITDYQVETYHDEYLLDGEDVFDEDILLEDETDDLIIVATIDGKFYGISQSTGTIQWESPSGNKSLVNEMKEKKMFDKEEEAALPSQNVFQPLLSTTTTRTNNKTWRTAAVPSIDGRVYLTLGSGIKDTVTNNVKELVDRSPFMDTRGRFFVASKNAYAIALSTKTGKVLKVVQGGNENDLQQQSNLGLDEPFVWVGRVDYEVTVQDARTGEVDVKFSTSEVLGVEDMIESAIKQQTVIRSDTSSNRMSSNGNNAMPGMNQPLTLSSTPTTLGDDQSMTLAMDIFSNNRQQSQRLTPPTQPADLNPPSVKEVESKIVSTPGGRLALRDPDTGTIQWISDDTFDSPVAYAVESSSGASLGVHIVADAPLPHLFSDEYLEGEIDRQLSQNYDQTHTEGSASDHDETVFGAMKSGELFALPLGLHSFRNGGTSRNGLPHVPRLSASTAGNKNKNTLTKLQPALTHTDWQHPQNQQQTSFQKKELAASIGSSKPTTSVSKVIASNTCDQNSKNFPQCLAEMYGSAVEKLLTEQQEQLEKLASTQLMTNPTTHQKSGGENSQNLYAFVLALMQSWIPPAVALAFVISFELGRRERARSEAKIKQEIQAKEIEASSESITFSAQLSDIEFSSQQEQNGVINVSEEVLGYGGHGTVVYKGKLDGRYVAVKRMLKAYHASADREISLLIESDGHPNVVRYFMKEVKGDFVYLALELFHPAIRKVMFDIASGIKHIHSLRIVHRDLKPANILLAKRTRRKTQPMKEVDDEAIYNIFEAEKYVPKISDMGLGKQLAGQSSFGFSTYNTSMGPSLNQGSTIAGAGPGSVGWQAPEVMAQRLSPEAGSIDGSSGPESMLEASPVDASLSGRTSRSVDIFSLGCIFYCTLLPGSHPFGEWYEREANIVKNRPGTENLKEVNIEAWDLIASMLSRNPKLRPTAAQVCNHPFFWTSAQRMAFICDFSDRLESDTEANMTELGFDRLLVERNASSIVGLSWSSKIDESLLNNVQRFRTYDSSSVRDCLRLIRNKHHHFDELPPEFKQIAPDQKSLLQYFEEKFPELLFHCYSLCRDNLPKGDALAVKYGIASGQTLIIKKQPSIPENMNETIVVETRDNANATSKEGIPTLENEASEIASELISQSISEELSSSRHDVAQTIISWQGSSTAATLNCRGWIRSEKEWIDRTNEKAKKRDLNLTRSMEDPKYRTRLCNHWDNSQGTYCPMRKKNKCVFAHGPAELRVKEGKRNRWGKLVDKNGNNSNPQHSGGEDTYGAAKQIESSRKDEGKWKKTPSKKVQKQKKAKKPNASAN</sequence>
<dbReference type="GO" id="GO:0005524">
    <property type="term" value="F:ATP binding"/>
    <property type="evidence" value="ECO:0007669"/>
    <property type="project" value="UniProtKB-KW"/>
</dbReference>
<evidence type="ECO:0000259" key="15">
    <source>
        <dbReference type="PROSITE" id="PS50011"/>
    </source>
</evidence>
<dbReference type="Gene3D" id="1.10.510.10">
    <property type="entry name" value="Transferase(Phosphotransferase) domain 1"/>
    <property type="match status" value="1"/>
</dbReference>
<dbReference type="Gene3D" id="3.30.200.20">
    <property type="entry name" value="Phosphorylase Kinase, domain 1"/>
    <property type="match status" value="1"/>
</dbReference>
<feature type="compositionally biased region" description="Basic and acidic residues" evidence="13">
    <location>
        <begin position="1332"/>
        <end position="1341"/>
    </location>
</feature>
<keyword evidence="19" id="KW-1185">Reference proteome</keyword>
<evidence type="ECO:0000256" key="11">
    <source>
        <dbReference type="ARBA" id="ARBA00023136"/>
    </source>
</evidence>
<keyword evidence="12" id="KW-0863">Zinc-finger</keyword>
<dbReference type="InterPro" id="IPR018391">
    <property type="entry name" value="PQQ_b-propeller_rpt"/>
</dbReference>
<dbReference type="FunFam" id="3.30.200.20:FF:000077">
    <property type="entry name" value="Putative Serine/threonine-protein kinase/endoribonuclease IRE1"/>
    <property type="match status" value="1"/>
</dbReference>
<dbReference type="GO" id="GO:0051082">
    <property type="term" value="F:unfolded protein binding"/>
    <property type="evidence" value="ECO:0007669"/>
    <property type="project" value="TreeGrafter"/>
</dbReference>
<evidence type="ECO:0000256" key="10">
    <source>
        <dbReference type="ARBA" id="ARBA00022989"/>
    </source>
</evidence>
<evidence type="ECO:0000256" key="4">
    <source>
        <dbReference type="ARBA" id="ARBA00022679"/>
    </source>
</evidence>
<evidence type="ECO:0000256" key="13">
    <source>
        <dbReference type="SAM" id="MobiDB-lite"/>
    </source>
</evidence>
<dbReference type="PANTHER" id="PTHR13954:SF6">
    <property type="entry name" value="NON-SPECIFIC SERINE_THREONINE PROTEIN KINASE"/>
    <property type="match status" value="1"/>
</dbReference>
<feature type="region of interest" description="Disordered" evidence="13">
    <location>
        <begin position="356"/>
        <end position="381"/>
    </location>
</feature>
<dbReference type="EMBL" id="BLLK01000020">
    <property type="protein sequence ID" value="GFH44894.1"/>
    <property type="molecule type" value="Genomic_DNA"/>
</dbReference>
<keyword evidence="8 18" id="KW-0418">Kinase</keyword>
<gene>
    <name evidence="18" type="ORF">CTEN210_01368</name>
</gene>
<dbReference type="InterPro" id="IPR000719">
    <property type="entry name" value="Prot_kinase_dom"/>
</dbReference>
<proteinExistence type="predicted"/>
<feature type="region of interest" description="Disordered" evidence="13">
    <location>
        <begin position="1297"/>
        <end position="1363"/>
    </location>
</feature>
<dbReference type="Gene3D" id="1.20.1440.180">
    <property type="entry name" value="KEN domain"/>
    <property type="match status" value="1"/>
</dbReference>
<protein>
    <recommendedName>
        <fullName evidence="2">non-specific serine/threonine protein kinase</fullName>
        <ecNumber evidence="2">2.7.11.1</ecNumber>
    </recommendedName>
</protein>
<evidence type="ECO:0000313" key="18">
    <source>
        <dbReference type="EMBL" id="GFH44894.1"/>
    </source>
</evidence>
<evidence type="ECO:0000256" key="6">
    <source>
        <dbReference type="ARBA" id="ARBA00022729"/>
    </source>
</evidence>
<dbReference type="SUPFAM" id="SSF56112">
    <property type="entry name" value="Protein kinase-like (PK-like)"/>
    <property type="match status" value="1"/>
</dbReference>
<dbReference type="InterPro" id="IPR015943">
    <property type="entry name" value="WD40/YVTN_repeat-like_dom_sf"/>
</dbReference>
<evidence type="ECO:0000256" key="8">
    <source>
        <dbReference type="ARBA" id="ARBA00022777"/>
    </source>
</evidence>
<dbReference type="GO" id="GO:0004674">
    <property type="term" value="F:protein serine/threonine kinase activity"/>
    <property type="evidence" value="ECO:0007669"/>
    <property type="project" value="UniProtKB-KW"/>
</dbReference>
<dbReference type="PROSITE" id="PS51392">
    <property type="entry name" value="KEN"/>
    <property type="match status" value="1"/>
</dbReference>
<dbReference type="GO" id="GO:0036498">
    <property type="term" value="P:IRE1-mediated unfolded protein response"/>
    <property type="evidence" value="ECO:0007669"/>
    <property type="project" value="TreeGrafter"/>
</dbReference>
<comment type="subcellular location">
    <subcellularLocation>
        <location evidence="1">Membrane</location>
        <topology evidence="1">Single-pass type I membrane protein</topology>
    </subcellularLocation>
</comment>
<feature type="region of interest" description="Disordered" evidence="13">
    <location>
        <begin position="306"/>
        <end position="326"/>
    </location>
</feature>
<dbReference type="InterPro" id="IPR045133">
    <property type="entry name" value="IRE1/2-like"/>
</dbReference>
<keyword evidence="9" id="KW-0067">ATP-binding</keyword>
<feature type="zinc finger region" description="C3H1-type" evidence="12">
    <location>
        <begin position="1259"/>
        <end position="1291"/>
    </location>
</feature>
<keyword evidence="6" id="KW-0732">Signal</keyword>
<keyword evidence="11 14" id="KW-0472">Membrane</keyword>
<feature type="compositionally biased region" description="Basic and acidic residues" evidence="13">
    <location>
        <begin position="1297"/>
        <end position="1308"/>
    </location>
</feature>
<feature type="domain" description="KEN" evidence="17">
    <location>
        <begin position="1007"/>
        <end position="1140"/>
    </location>
</feature>
<dbReference type="EC" id="2.7.11.1" evidence="2"/>
<dbReference type="InterPro" id="IPR011047">
    <property type="entry name" value="Quinoprotein_ADH-like_sf"/>
</dbReference>
<evidence type="ECO:0000256" key="2">
    <source>
        <dbReference type="ARBA" id="ARBA00012513"/>
    </source>
</evidence>
<dbReference type="GO" id="GO:0004521">
    <property type="term" value="F:RNA endonuclease activity"/>
    <property type="evidence" value="ECO:0007669"/>
    <property type="project" value="InterPro"/>
</dbReference>
<accession>A0AAD3CHG2</accession>
<dbReference type="GO" id="GO:1990604">
    <property type="term" value="C:IRE1-TRAF2-ASK1 complex"/>
    <property type="evidence" value="ECO:0007669"/>
    <property type="project" value="TreeGrafter"/>
</dbReference>
<dbReference type="InterPro" id="IPR010513">
    <property type="entry name" value="KEN_dom"/>
</dbReference>
<dbReference type="Gene3D" id="4.10.1000.10">
    <property type="entry name" value="Zinc finger, CCCH-type"/>
    <property type="match status" value="1"/>
</dbReference>
<dbReference type="SMART" id="SM00580">
    <property type="entry name" value="PUG"/>
    <property type="match status" value="1"/>
</dbReference>
<dbReference type="GO" id="GO:0006397">
    <property type="term" value="P:mRNA processing"/>
    <property type="evidence" value="ECO:0007669"/>
    <property type="project" value="InterPro"/>
</dbReference>
<dbReference type="PROSITE" id="PS50103">
    <property type="entry name" value="ZF_C3H1"/>
    <property type="match status" value="1"/>
</dbReference>
<keyword evidence="7" id="KW-0547">Nucleotide-binding</keyword>
<dbReference type="InterPro" id="IPR008271">
    <property type="entry name" value="Ser/Thr_kinase_AS"/>
</dbReference>
<organism evidence="18 19">
    <name type="scientific">Chaetoceros tenuissimus</name>
    <dbReference type="NCBI Taxonomy" id="426638"/>
    <lineage>
        <taxon>Eukaryota</taxon>
        <taxon>Sar</taxon>
        <taxon>Stramenopiles</taxon>
        <taxon>Ochrophyta</taxon>
        <taxon>Bacillariophyta</taxon>
        <taxon>Coscinodiscophyceae</taxon>
        <taxon>Chaetocerotophycidae</taxon>
        <taxon>Chaetocerotales</taxon>
        <taxon>Chaetocerotaceae</taxon>
        <taxon>Chaetoceros</taxon>
    </lineage>
</organism>
<evidence type="ECO:0000256" key="1">
    <source>
        <dbReference type="ARBA" id="ARBA00004479"/>
    </source>
</evidence>
<dbReference type="InterPro" id="IPR011009">
    <property type="entry name" value="Kinase-like_dom_sf"/>
</dbReference>
<feature type="domain" description="Protein kinase" evidence="15">
    <location>
        <begin position="701"/>
        <end position="1004"/>
    </location>
</feature>
<feature type="compositionally biased region" description="Basic residues" evidence="13">
    <location>
        <begin position="1342"/>
        <end position="1357"/>
    </location>
</feature>
<feature type="compositionally biased region" description="Polar residues" evidence="13">
    <location>
        <begin position="306"/>
        <end position="320"/>
    </location>
</feature>
<dbReference type="GO" id="GO:0008270">
    <property type="term" value="F:zinc ion binding"/>
    <property type="evidence" value="ECO:0007669"/>
    <property type="project" value="UniProtKB-KW"/>
</dbReference>
<evidence type="ECO:0000259" key="17">
    <source>
        <dbReference type="PROSITE" id="PS51392"/>
    </source>
</evidence>
<dbReference type="InterPro" id="IPR000571">
    <property type="entry name" value="Znf_CCCH"/>
</dbReference>
<reference evidence="18 19" key="1">
    <citation type="journal article" date="2021" name="Sci. Rep.">
        <title>The genome of the diatom Chaetoceros tenuissimus carries an ancient integrated fragment of an extant virus.</title>
        <authorList>
            <person name="Hongo Y."/>
            <person name="Kimura K."/>
            <person name="Takaki Y."/>
            <person name="Yoshida Y."/>
            <person name="Baba S."/>
            <person name="Kobayashi G."/>
            <person name="Nagasaki K."/>
            <person name="Hano T."/>
            <person name="Tomaru Y."/>
        </authorList>
    </citation>
    <scope>NUCLEOTIDE SEQUENCE [LARGE SCALE GENOMIC DNA]</scope>
    <source>
        <strain evidence="18 19">NIES-3715</strain>
    </source>
</reference>
<evidence type="ECO:0000259" key="16">
    <source>
        <dbReference type="PROSITE" id="PS50103"/>
    </source>
</evidence>
<dbReference type="PROSITE" id="PS50011">
    <property type="entry name" value="PROTEIN_KINASE_DOM"/>
    <property type="match status" value="1"/>
</dbReference>
<dbReference type="Pfam" id="PF06479">
    <property type="entry name" value="Ribonuc_2-5A"/>
    <property type="match status" value="1"/>
</dbReference>
<keyword evidence="12" id="KW-0862">Zinc</keyword>
<dbReference type="InterPro" id="IPR038357">
    <property type="entry name" value="KEN_sf"/>
</dbReference>
<evidence type="ECO:0000256" key="5">
    <source>
        <dbReference type="ARBA" id="ARBA00022692"/>
    </source>
</evidence>